<dbReference type="Pfam" id="PF07992">
    <property type="entry name" value="Pyr_redox_2"/>
    <property type="match status" value="1"/>
</dbReference>
<comment type="cofactor">
    <cofactor evidence="9">
        <name>FAD</name>
        <dbReference type="ChEBI" id="CHEBI:57692"/>
    </cofactor>
    <text evidence="9">Binds 1 FAD per subunit.</text>
</comment>
<keyword evidence="15" id="KW-1185">Reference proteome</keyword>
<protein>
    <submittedName>
        <fullName evidence="14">Mycothione reductase</fullName>
    </submittedName>
</protein>
<feature type="binding site" evidence="9">
    <location>
        <position position="265"/>
    </location>
    <ligand>
        <name>NAD(+)</name>
        <dbReference type="ChEBI" id="CHEBI:57540"/>
    </ligand>
</feature>
<dbReference type="InterPro" id="IPR016156">
    <property type="entry name" value="FAD/NAD-linked_Rdtase_dimer_sf"/>
</dbReference>
<feature type="binding site" evidence="9">
    <location>
        <position position="306"/>
    </location>
    <ligand>
        <name>FAD</name>
        <dbReference type="ChEBI" id="CHEBI:57692"/>
    </ligand>
</feature>
<dbReference type="InterPro" id="IPR004099">
    <property type="entry name" value="Pyr_nucl-diS_OxRdtase_dimer"/>
</dbReference>
<feature type="disulfide bond" description="Redox-active" evidence="10">
    <location>
        <begin position="44"/>
        <end position="49"/>
    </location>
</feature>
<keyword evidence="2 11" id="KW-0285">Flavoprotein</keyword>
<dbReference type="Pfam" id="PF02852">
    <property type="entry name" value="Pyr_redox_dim"/>
    <property type="match status" value="1"/>
</dbReference>
<dbReference type="InterPro" id="IPR023753">
    <property type="entry name" value="FAD/NAD-binding_dom"/>
</dbReference>
<evidence type="ECO:0000256" key="6">
    <source>
        <dbReference type="ARBA" id="ARBA00023157"/>
    </source>
</evidence>
<dbReference type="PROSITE" id="PS00076">
    <property type="entry name" value="PYRIDINE_REDOX_1"/>
    <property type="match status" value="1"/>
</dbReference>
<evidence type="ECO:0000256" key="10">
    <source>
        <dbReference type="PIRSR" id="PIRSR000350-4"/>
    </source>
</evidence>
<dbReference type="InterPro" id="IPR017817">
    <property type="entry name" value="Mycothione_reductase"/>
</dbReference>
<dbReference type="InterPro" id="IPR012999">
    <property type="entry name" value="Pyr_OxRdtase_I_AS"/>
</dbReference>
<dbReference type="InterPro" id="IPR036188">
    <property type="entry name" value="FAD/NAD-bd_sf"/>
</dbReference>
<dbReference type="Gene3D" id="3.50.50.60">
    <property type="entry name" value="FAD/NAD(P)-binding domain"/>
    <property type="match status" value="2"/>
</dbReference>
<keyword evidence="3 9" id="KW-0274">FAD</keyword>
<dbReference type="SUPFAM" id="SSF55424">
    <property type="entry name" value="FAD/NAD-linked reductases, dimerisation (C-terminal) domain"/>
    <property type="match status" value="1"/>
</dbReference>
<dbReference type="PANTHER" id="PTHR22912">
    <property type="entry name" value="DISULFIDE OXIDOREDUCTASE"/>
    <property type="match status" value="1"/>
</dbReference>
<dbReference type="Proteomes" id="UP000613840">
    <property type="component" value="Unassembled WGS sequence"/>
</dbReference>
<keyword evidence="5 9" id="KW-0520">NAD</keyword>
<dbReference type="NCBIfam" id="NF005884">
    <property type="entry name" value="PRK07846.1"/>
    <property type="match status" value="1"/>
</dbReference>
<organism evidence="14 15">
    <name type="scientific">Microlunatus endophyticus</name>
    <dbReference type="NCBI Taxonomy" id="1716077"/>
    <lineage>
        <taxon>Bacteria</taxon>
        <taxon>Bacillati</taxon>
        <taxon>Actinomycetota</taxon>
        <taxon>Actinomycetes</taxon>
        <taxon>Propionibacteriales</taxon>
        <taxon>Propionibacteriaceae</taxon>
        <taxon>Microlunatus</taxon>
    </lineage>
</organism>
<evidence type="ECO:0000256" key="1">
    <source>
        <dbReference type="ARBA" id="ARBA00007532"/>
    </source>
</evidence>
<dbReference type="GO" id="GO:0006103">
    <property type="term" value="P:2-oxoglutarate metabolic process"/>
    <property type="evidence" value="ECO:0007669"/>
    <property type="project" value="TreeGrafter"/>
</dbReference>
<dbReference type="InterPro" id="IPR001100">
    <property type="entry name" value="Pyr_nuc-diS_OxRdtase"/>
</dbReference>
<dbReference type="RefSeq" id="WP_188894695.1">
    <property type="nucleotide sequence ID" value="NZ_BMMZ01000003.1"/>
</dbReference>
<comment type="caution">
    <text evidence="14">The sequence shown here is derived from an EMBL/GenBank/DDBJ whole genome shotgun (WGS) entry which is preliminary data.</text>
</comment>
<dbReference type="EMBL" id="BMMZ01000003">
    <property type="protein sequence ID" value="GGL58679.1"/>
    <property type="molecule type" value="Genomic_DNA"/>
</dbReference>
<evidence type="ECO:0000313" key="14">
    <source>
        <dbReference type="EMBL" id="GGL58679.1"/>
    </source>
</evidence>
<evidence type="ECO:0000313" key="15">
    <source>
        <dbReference type="Proteomes" id="UP000613840"/>
    </source>
</evidence>
<feature type="domain" description="FAD/NAD(P)-binding" evidence="13">
    <location>
        <begin position="4"/>
        <end position="320"/>
    </location>
</feature>
<dbReference type="NCBIfam" id="TIGR03452">
    <property type="entry name" value="mycothione_red"/>
    <property type="match status" value="1"/>
</dbReference>
<keyword evidence="6" id="KW-1015">Disulfide bond</keyword>
<evidence type="ECO:0000256" key="8">
    <source>
        <dbReference type="PIRSR" id="PIRSR000350-2"/>
    </source>
</evidence>
<evidence type="ECO:0000256" key="11">
    <source>
        <dbReference type="RuleBase" id="RU003691"/>
    </source>
</evidence>
<dbReference type="PRINTS" id="PR00411">
    <property type="entry name" value="PNDRDTASEI"/>
</dbReference>
<name>A0A917W210_9ACTN</name>
<dbReference type="GO" id="GO:0004148">
    <property type="term" value="F:dihydrolipoyl dehydrogenase (NADH) activity"/>
    <property type="evidence" value="ECO:0007669"/>
    <property type="project" value="TreeGrafter"/>
</dbReference>
<proteinExistence type="inferred from homology"/>
<dbReference type="SUPFAM" id="SSF51905">
    <property type="entry name" value="FAD/NAD(P)-binding domain"/>
    <property type="match status" value="1"/>
</dbReference>
<evidence type="ECO:0000256" key="4">
    <source>
        <dbReference type="ARBA" id="ARBA00023002"/>
    </source>
</evidence>
<dbReference type="AlphaFoldDB" id="A0A917W210"/>
<accession>A0A917W210</accession>
<feature type="domain" description="Pyridine nucleotide-disulphide oxidoreductase dimerisation" evidence="12">
    <location>
        <begin position="342"/>
        <end position="451"/>
    </location>
</feature>
<evidence type="ECO:0000256" key="9">
    <source>
        <dbReference type="PIRSR" id="PIRSR000350-3"/>
    </source>
</evidence>
<dbReference type="PANTHER" id="PTHR22912:SF217">
    <property type="entry name" value="DIHYDROLIPOYL DEHYDROGENASE"/>
    <property type="match status" value="1"/>
</dbReference>
<evidence type="ECO:0000256" key="3">
    <source>
        <dbReference type="ARBA" id="ARBA00022827"/>
    </source>
</evidence>
<feature type="binding site" evidence="9">
    <location>
        <position position="53"/>
    </location>
    <ligand>
        <name>FAD</name>
        <dbReference type="ChEBI" id="CHEBI:57692"/>
    </ligand>
</feature>
<dbReference type="GO" id="GO:0050660">
    <property type="term" value="F:flavin adenine dinucleotide binding"/>
    <property type="evidence" value="ECO:0007669"/>
    <property type="project" value="TreeGrafter"/>
</dbReference>
<evidence type="ECO:0000256" key="2">
    <source>
        <dbReference type="ARBA" id="ARBA00022630"/>
    </source>
</evidence>
<evidence type="ECO:0000256" key="5">
    <source>
        <dbReference type="ARBA" id="ARBA00023027"/>
    </source>
</evidence>
<reference evidence="14" key="1">
    <citation type="journal article" date="2014" name="Int. J. Syst. Evol. Microbiol.">
        <title>Complete genome sequence of Corynebacterium casei LMG S-19264T (=DSM 44701T), isolated from a smear-ripened cheese.</title>
        <authorList>
            <consortium name="US DOE Joint Genome Institute (JGI-PGF)"/>
            <person name="Walter F."/>
            <person name="Albersmeier A."/>
            <person name="Kalinowski J."/>
            <person name="Ruckert C."/>
        </authorList>
    </citation>
    <scope>NUCLEOTIDE SEQUENCE</scope>
    <source>
        <strain evidence="14">CGMCC 4.7306</strain>
    </source>
</reference>
<keyword evidence="7 11" id="KW-0676">Redox-active center</keyword>
<evidence type="ECO:0000256" key="7">
    <source>
        <dbReference type="ARBA" id="ARBA00023284"/>
    </source>
</evidence>
<dbReference type="PIRSF" id="PIRSF000350">
    <property type="entry name" value="Mercury_reductase_MerA"/>
    <property type="match status" value="1"/>
</dbReference>
<dbReference type="InterPro" id="IPR050151">
    <property type="entry name" value="Class-I_Pyr_Nuc-Dis_Oxidored"/>
</dbReference>
<feature type="binding site" evidence="9">
    <location>
        <begin position="178"/>
        <end position="185"/>
    </location>
    <ligand>
        <name>NAD(+)</name>
        <dbReference type="ChEBI" id="CHEBI:57540"/>
    </ligand>
</feature>
<keyword evidence="4 11" id="KW-0560">Oxidoreductase</keyword>
<dbReference type="Gene3D" id="3.30.390.30">
    <property type="match status" value="1"/>
</dbReference>
<evidence type="ECO:0000259" key="12">
    <source>
        <dbReference type="Pfam" id="PF02852"/>
    </source>
</evidence>
<feature type="active site" description="Proton acceptor" evidence="8">
    <location>
        <position position="441"/>
    </location>
</feature>
<gene>
    <name evidence="14" type="primary">gor</name>
    <name evidence="14" type="ORF">GCM10011575_16370</name>
</gene>
<reference evidence="14" key="2">
    <citation type="submission" date="2020-09" db="EMBL/GenBank/DDBJ databases">
        <authorList>
            <person name="Sun Q."/>
            <person name="Zhou Y."/>
        </authorList>
    </citation>
    <scope>NUCLEOTIDE SEQUENCE</scope>
    <source>
        <strain evidence="14">CGMCC 4.7306</strain>
    </source>
</reference>
<evidence type="ECO:0000259" key="13">
    <source>
        <dbReference type="Pfam" id="PF07992"/>
    </source>
</evidence>
<dbReference type="PRINTS" id="PR00368">
    <property type="entry name" value="FADPNR"/>
</dbReference>
<keyword evidence="9" id="KW-0547">Nucleotide-binding</keyword>
<comment type="similarity">
    <text evidence="1 11">Belongs to the class-I pyridine nucleotide-disulfide oxidoreductase family.</text>
</comment>
<sequence length="459" mass="49860">MPHFDLCIIGSGSGNTIVDEQFADQSVALIDQGVGPNAVFGGTCLNLGCIPTKMFVLPADLARSPSEADRLGVDLTFNRADWKAIRDRIFGRIDPISAGGEQWRASSPNLTLYREHAHFVGPKTLQVGDDHVTADRFVIAAGSRAVLPQIPGIEDVTVHTSDTVMRIDDLPRSMVILGGGFIAAEFAHIFSAFGVDVTVVMRSGRMLRHEDDDISDRFTELIEKRVKLVRNASITGLQACDDGRIRVITDQEPVQEVDLVLVAIGRQPNGDLVDVGAAGVDLDDGGRVIVDDYQRTTADGVFALGDVSSPYQLKHVANHEARVVQHNLLHPDSMITADHRFVPHAVFSDPQVASVGLTEQEAVRAGRNYVTAVQDYGTVAYGWAMEDTQHLAKLIADRDSRQLIGAHIVGPQASTLIQPLIQAMSFGLAVPDMARGQYWIHPALPELVENALLSLKFDD</sequence>